<organism evidence="2 3">
    <name type="scientific">Cercophora scortea</name>
    <dbReference type="NCBI Taxonomy" id="314031"/>
    <lineage>
        <taxon>Eukaryota</taxon>
        <taxon>Fungi</taxon>
        <taxon>Dikarya</taxon>
        <taxon>Ascomycota</taxon>
        <taxon>Pezizomycotina</taxon>
        <taxon>Sordariomycetes</taxon>
        <taxon>Sordariomycetidae</taxon>
        <taxon>Sordariales</taxon>
        <taxon>Lasiosphaeriaceae</taxon>
        <taxon>Cercophora</taxon>
    </lineage>
</organism>
<feature type="region of interest" description="Disordered" evidence="1">
    <location>
        <begin position="1"/>
        <end position="89"/>
    </location>
</feature>
<dbReference type="Proteomes" id="UP001286456">
    <property type="component" value="Unassembled WGS sequence"/>
</dbReference>
<accession>A0AAE0MIG0</accession>
<reference evidence="2" key="2">
    <citation type="submission" date="2023-06" db="EMBL/GenBank/DDBJ databases">
        <authorList>
            <consortium name="Lawrence Berkeley National Laboratory"/>
            <person name="Haridas S."/>
            <person name="Hensen N."/>
            <person name="Bonometti L."/>
            <person name="Westerberg I."/>
            <person name="Brannstrom I.O."/>
            <person name="Guillou S."/>
            <person name="Cros-Aarteil S."/>
            <person name="Calhoun S."/>
            <person name="Kuo A."/>
            <person name="Mondo S."/>
            <person name="Pangilinan J."/>
            <person name="Riley R."/>
            <person name="Labutti K."/>
            <person name="Andreopoulos B."/>
            <person name="Lipzen A."/>
            <person name="Chen C."/>
            <person name="Yanf M."/>
            <person name="Daum C."/>
            <person name="Ng V."/>
            <person name="Clum A."/>
            <person name="Steindorff A."/>
            <person name="Ohm R."/>
            <person name="Martin F."/>
            <person name="Silar P."/>
            <person name="Natvig D."/>
            <person name="Lalanne C."/>
            <person name="Gautier V."/>
            <person name="Ament-Velasquez S.L."/>
            <person name="Kruys A."/>
            <person name="Hutchinson M.I."/>
            <person name="Powell A.J."/>
            <person name="Barry K."/>
            <person name="Miller A.N."/>
            <person name="Grigoriev I.V."/>
            <person name="Debuchy R."/>
            <person name="Gladieux P."/>
            <person name="Thoren M.H."/>
            <person name="Johannesson H."/>
        </authorList>
    </citation>
    <scope>NUCLEOTIDE SEQUENCE</scope>
    <source>
        <strain evidence="2">SMH4131-1</strain>
    </source>
</reference>
<evidence type="ECO:0000313" key="3">
    <source>
        <dbReference type="Proteomes" id="UP001286456"/>
    </source>
</evidence>
<name>A0AAE0MIG0_9PEZI</name>
<reference evidence="2" key="1">
    <citation type="journal article" date="2023" name="Mol. Phylogenet. Evol.">
        <title>Genome-scale phylogeny and comparative genomics of the fungal order Sordariales.</title>
        <authorList>
            <person name="Hensen N."/>
            <person name="Bonometti L."/>
            <person name="Westerberg I."/>
            <person name="Brannstrom I.O."/>
            <person name="Guillou S."/>
            <person name="Cros-Aarteil S."/>
            <person name="Calhoun S."/>
            <person name="Haridas S."/>
            <person name="Kuo A."/>
            <person name="Mondo S."/>
            <person name="Pangilinan J."/>
            <person name="Riley R."/>
            <person name="LaButti K."/>
            <person name="Andreopoulos B."/>
            <person name="Lipzen A."/>
            <person name="Chen C."/>
            <person name="Yan M."/>
            <person name="Daum C."/>
            <person name="Ng V."/>
            <person name="Clum A."/>
            <person name="Steindorff A."/>
            <person name="Ohm R.A."/>
            <person name="Martin F."/>
            <person name="Silar P."/>
            <person name="Natvig D.O."/>
            <person name="Lalanne C."/>
            <person name="Gautier V."/>
            <person name="Ament-Velasquez S.L."/>
            <person name="Kruys A."/>
            <person name="Hutchinson M.I."/>
            <person name="Powell A.J."/>
            <person name="Barry K."/>
            <person name="Miller A.N."/>
            <person name="Grigoriev I.V."/>
            <person name="Debuchy R."/>
            <person name="Gladieux P."/>
            <person name="Hiltunen Thoren M."/>
            <person name="Johannesson H."/>
        </authorList>
    </citation>
    <scope>NUCLEOTIDE SEQUENCE</scope>
    <source>
        <strain evidence="2">SMH4131-1</strain>
    </source>
</reference>
<gene>
    <name evidence="2" type="ORF">B0T19DRAFT_482577</name>
</gene>
<proteinExistence type="predicted"/>
<keyword evidence="3" id="KW-1185">Reference proteome</keyword>
<dbReference type="EMBL" id="JAUEPO010000002">
    <property type="protein sequence ID" value="KAK3332269.1"/>
    <property type="molecule type" value="Genomic_DNA"/>
</dbReference>
<protein>
    <submittedName>
        <fullName evidence="2">Uncharacterized protein</fullName>
    </submittedName>
</protein>
<dbReference type="AlphaFoldDB" id="A0AAE0MIG0"/>
<evidence type="ECO:0000256" key="1">
    <source>
        <dbReference type="SAM" id="MobiDB-lite"/>
    </source>
</evidence>
<sequence length="153" mass="16244">MAAPPCWPREAGASPPTLGLPVSPTRKVGKASHDDIFFSSPPATKSPADDSTESQSLTTTDPLYLYSSAASDHGKGTAASPQHAGVDGHGLDRAKELSYGCCLDISSTIHERRECLVTSMRGKKIRIDAAPSVVHLQGRWKVGCADKNFIKNV</sequence>
<evidence type="ECO:0000313" key="2">
    <source>
        <dbReference type="EMBL" id="KAK3332269.1"/>
    </source>
</evidence>
<comment type="caution">
    <text evidence="2">The sequence shown here is derived from an EMBL/GenBank/DDBJ whole genome shotgun (WGS) entry which is preliminary data.</text>
</comment>